<organism evidence="3 4">
    <name type="scientific">Sphaerobolus stellatus (strain SS14)</name>
    <dbReference type="NCBI Taxonomy" id="990650"/>
    <lineage>
        <taxon>Eukaryota</taxon>
        <taxon>Fungi</taxon>
        <taxon>Dikarya</taxon>
        <taxon>Basidiomycota</taxon>
        <taxon>Agaricomycotina</taxon>
        <taxon>Agaricomycetes</taxon>
        <taxon>Phallomycetidae</taxon>
        <taxon>Geastrales</taxon>
        <taxon>Sphaerobolaceae</taxon>
        <taxon>Sphaerobolus</taxon>
    </lineage>
</organism>
<gene>
    <name evidence="3" type="ORF">M422DRAFT_32235</name>
</gene>
<keyword evidence="1" id="KW-0677">Repeat</keyword>
<dbReference type="AlphaFoldDB" id="A0A0C9VQR4"/>
<dbReference type="EMBL" id="KN837143">
    <property type="protein sequence ID" value="KIJ40605.1"/>
    <property type="molecule type" value="Genomic_DNA"/>
</dbReference>
<dbReference type="InterPro" id="IPR056884">
    <property type="entry name" value="NPHP3-like_N"/>
</dbReference>
<feature type="domain" description="Nephrocystin 3-like N-terminal" evidence="2">
    <location>
        <begin position="3"/>
        <end position="96"/>
    </location>
</feature>
<reference evidence="3 4" key="1">
    <citation type="submission" date="2014-06" db="EMBL/GenBank/DDBJ databases">
        <title>Evolutionary Origins and Diversification of the Mycorrhizal Mutualists.</title>
        <authorList>
            <consortium name="DOE Joint Genome Institute"/>
            <consortium name="Mycorrhizal Genomics Consortium"/>
            <person name="Kohler A."/>
            <person name="Kuo A."/>
            <person name="Nagy L.G."/>
            <person name="Floudas D."/>
            <person name="Copeland A."/>
            <person name="Barry K.W."/>
            <person name="Cichocki N."/>
            <person name="Veneault-Fourrey C."/>
            <person name="LaButti K."/>
            <person name="Lindquist E.A."/>
            <person name="Lipzen A."/>
            <person name="Lundell T."/>
            <person name="Morin E."/>
            <person name="Murat C."/>
            <person name="Riley R."/>
            <person name="Ohm R."/>
            <person name="Sun H."/>
            <person name="Tunlid A."/>
            <person name="Henrissat B."/>
            <person name="Grigoriev I.V."/>
            <person name="Hibbett D.S."/>
            <person name="Martin F."/>
        </authorList>
    </citation>
    <scope>NUCLEOTIDE SEQUENCE [LARGE SCALE GENOMIC DNA]</scope>
    <source>
        <strain evidence="3 4">SS14</strain>
    </source>
</reference>
<dbReference type="Proteomes" id="UP000054279">
    <property type="component" value="Unassembled WGS sequence"/>
</dbReference>
<dbReference type="HOGENOM" id="CLU_1788048_0_0_1"/>
<evidence type="ECO:0000313" key="4">
    <source>
        <dbReference type="Proteomes" id="UP000054279"/>
    </source>
</evidence>
<sequence length="145" mass="16512">MARGLSHCDTTIKQTLADNLRSDLSLADTSSLPDQFANLILESIHKLSVSRPILIVIDAVDEAGSVSTREQFLKLLNNPEHLARIPSNIRFFIKTRPKKDIPDYFEDKCKPGDPVLLRLDLHICISHYRHYSNLNTEPVTRTPYM</sequence>
<evidence type="ECO:0000259" key="2">
    <source>
        <dbReference type="Pfam" id="PF24883"/>
    </source>
</evidence>
<dbReference type="Pfam" id="PF24883">
    <property type="entry name" value="NPHP3_N"/>
    <property type="match status" value="1"/>
</dbReference>
<proteinExistence type="predicted"/>
<name>A0A0C9VQR4_SPHS4</name>
<accession>A0A0C9VQR4</accession>
<evidence type="ECO:0000313" key="3">
    <source>
        <dbReference type="EMBL" id="KIJ40605.1"/>
    </source>
</evidence>
<evidence type="ECO:0000256" key="1">
    <source>
        <dbReference type="ARBA" id="ARBA00022737"/>
    </source>
</evidence>
<protein>
    <recommendedName>
        <fullName evidence="2">Nephrocystin 3-like N-terminal domain-containing protein</fullName>
    </recommendedName>
</protein>
<keyword evidence="4" id="KW-1185">Reference proteome</keyword>